<dbReference type="Proteomes" id="UP001331761">
    <property type="component" value="Unassembled WGS sequence"/>
</dbReference>
<accession>A0AAN8G0Z2</accession>
<gene>
    <name evidence="1" type="ORF">GCK32_020988</name>
</gene>
<organism evidence="1 2">
    <name type="scientific">Trichostrongylus colubriformis</name>
    <name type="common">Black scour worm</name>
    <dbReference type="NCBI Taxonomy" id="6319"/>
    <lineage>
        <taxon>Eukaryota</taxon>
        <taxon>Metazoa</taxon>
        <taxon>Ecdysozoa</taxon>
        <taxon>Nematoda</taxon>
        <taxon>Chromadorea</taxon>
        <taxon>Rhabditida</taxon>
        <taxon>Rhabditina</taxon>
        <taxon>Rhabditomorpha</taxon>
        <taxon>Strongyloidea</taxon>
        <taxon>Trichostrongylidae</taxon>
        <taxon>Trichostrongylus</taxon>
    </lineage>
</organism>
<evidence type="ECO:0000313" key="1">
    <source>
        <dbReference type="EMBL" id="KAK5978523.1"/>
    </source>
</evidence>
<proteinExistence type="predicted"/>
<comment type="caution">
    <text evidence="1">The sequence shown here is derived from an EMBL/GenBank/DDBJ whole genome shotgun (WGS) entry which is preliminary data.</text>
</comment>
<protein>
    <submittedName>
        <fullName evidence="1">Uncharacterized protein</fullName>
    </submittedName>
</protein>
<sequence>LIPTNGCKTKYSRPCMNSLRLGNGQSYSIAFLKAIPTC</sequence>
<keyword evidence="2" id="KW-1185">Reference proteome</keyword>
<reference evidence="1 2" key="1">
    <citation type="submission" date="2019-10" db="EMBL/GenBank/DDBJ databases">
        <title>Assembly and Annotation for the nematode Trichostrongylus colubriformis.</title>
        <authorList>
            <person name="Martin J."/>
        </authorList>
    </citation>
    <scope>NUCLEOTIDE SEQUENCE [LARGE SCALE GENOMIC DNA]</scope>
    <source>
        <strain evidence="1">G859</strain>
        <tissue evidence="1">Whole worm</tissue>
    </source>
</reference>
<dbReference type="AlphaFoldDB" id="A0AAN8G0Z2"/>
<name>A0AAN8G0Z2_TRICO</name>
<dbReference type="EMBL" id="WIXE01009354">
    <property type="protein sequence ID" value="KAK5978523.1"/>
    <property type="molecule type" value="Genomic_DNA"/>
</dbReference>
<evidence type="ECO:0000313" key="2">
    <source>
        <dbReference type="Proteomes" id="UP001331761"/>
    </source>
</evidence>
<feature type="non-terminal residue" evidence="1">
    <location>
        <position position="1"/>
    </location>
</feature>